<evidence type="ECO:0000313" key="1">
    <source>
        <dbReference type="EMBL" id="PZL70147.1"/>
    </source>
</evidence>
<reference evidence="1 2" key="1">
    <citation type="submission" date="2017-11" db="EMBL/GenBank/DDBJ databases">
        <title>Draft genome sequence of Enterococcus plantarum TRW2 strain isolated from lettuce.</title>
        <authorList>
            <person name="Kim E.B."/>
            <person name="Marco M.L."/>
            <person name="Williams T.R."/>
            <person name="You I.H."/>
        </authorList>
    </citation>
    <scope>NUCLEOTIDE SEQUENCE [LARGE SCALE GENOMIC DNA]</scope>
    <source>
        <strain evidence="1 2">TRW2</strain>
    </source>
</reference>
<proteinExistence type="predicted"/>
<name>A0A2W3Z1B8_9ENTE</name>
<dbReference type="InterPro" id="IPR008489">
    <property type="entry name" value="DUF771"/>
</dbReference>
<gene>
    <name evidence="1" type="ORF">CI088_15985</name>
</gene>
<comment type="caution">
    <text evidence="1">The sequence shown here is derived from an EMBL/GenBank/DDBJ whole genome shotgun (WGS) entry which is preliminary data.</text>
</comment>
<dbReference type="RefSeq" id="WP_111248889.1">
    <property type="nucleotide sequence ID" value="NZ_PIEU01000124.1"/>
</dbReference>
<dbReference type="AlphaFoldDB" id="A0A2W3Z1B8"/>
<protein>
    <submittedName>
        <fullName evidence="1">DUF771 domain-containing protein</fullName>
    </submittedName>
</protein>
<keyword evidence="2" id="KW-1185">Reference proteome</keyword>
<sequence>MSNQQQLPVQVNVQVDNQYMEKYAREYIEKLYTRLLKPQWLTMKDMIKITRHQRNWIMENIVDDPYVKKNKLAKKDGTSKNSNWLFDADGIRPFLEKLFNDLPDYQDVLE</sequence>
<dbReference type="EMBL" id="PIEU01000124">
    <property type="protein sequence ID" value="PZL70147.1"/>
    <property type="molecule type" value="Genomic_DNA"/>
</dbReference>
<dbReference type="Pfam" id="PF05595">
    <property type="entry name" value="DUF771"/>
    <property type="match status" value="1"/>
</dbReference>
<organism evidence="1 2">
    <name type="scientific">Enterococcus plantarum</name>
    <dbReference type="NCBI Taxonomy" id="1077675"/>
    <lineage>
        <taxon>Bacteria</taxon>
        <taxon>Bacillati</taxon>
        <taxon>Bacillota</taxon>
        <taxon>Bacilli</taxon>
        <taxon>Lactobacillales</taxon>
        <taxon>Enterococcaceae</taxon>
        <taxon>Enterococcus</taxon>
    </lineage>
</organism>
<evidence type="ECO:0000313" key="2">
    <source>
        <dbReference type="Proteomes" id="UP000249828"/>
    </source>
</evidence>
<accession>A0A2W3Z1B8</accession>
<dbReference type="Proteomes" id="UP000249828">
    <property type="component" value="Unassembled WGS sequence"/>
</dbReference>